<dbReference type="PANTHER" id="PTHR30349">
    <property type="entry name" value="PHAGE INTEGRASE-RELATED"/>
    <property type="match status" value="1"/>
</dbReference>
<dbReference type="Gene3D" id="1.10.443.10">
    <property type="entry name" value="Intergrase catalytic core"/>
    <property type="match status" value="1"/>
</dbReference>
<keyword evidence="2 4" id="KW-0238">DNA-binding</keyword>
<dbReference type="InterPro" id="IPR044068">
    <property type="entry name" value="CB"/>
</dbReference>
<dbReference type="RefSeq" id="WP_369736406.1">
    <property type="nucleotide sequence ID" value="NZ_JBGEDP010000001.1"/>
</dbReference>
<feature type="domain" description="Core-binding (CB)" evidence="6">
    <location>
        <begin position="73"/>
        <end position="167"/>
    </location>
</feature>
<dbReference type="PANTHER" id="PTHR30349:SF64">
    <property type="entry name" value="PROPHAGE INTEGRASE INTD-RELATED"/>
    <property type="match status" value="1"/>
</dbReference>
<evidence type="ECO:0000256" key="2">
    <source>
        <dbReference type="ARBA" id="ARBA00023125"/>
    </source>
</evidence>
<dbReference type="InterPro" id="IPR002104">
    <property type="entry name" value="Integrase_catalytic"/>
</dbReference>
<dbReference type="Gene3D" id="1.10.150.130">
    <property type="match status" value="1"/>
</dbReference>
<sequence length="400" mass="44304">MVERRQLPPQIKRIELTRRTGGRPVVRYQLTVDVGTVDGKRKQLRKRYATEREAREALDEIRGEVAKGTYVHPSVLTVEEACANWLMSRHGIKLKTKSGYDGVLAPVRAGLGHLPVQKLTRRDVDALITRLRDGQVTRADGTRRRPWSARSCNYLLGTLSQVLDQLVNDGTLVRNIVAHVDRVAGKPKKFATYTPLQVKRLIRGIREDRNRHAWHLALSGLRRGEIGGLRWTNIDFRAKTLTIGATRISVDGKAVEQDEAKSEDSHRVLPIPDPLLVELKAAKKRQASEKLTLGTPYADLGYVVCNEAGQPYHPDTLSKMWANAVAAAGVPRIRLHDARHTCGTTMHLQGVPAAVIAAWLGHADVAFTMRTYVHSQPDALADGAQSLARVVTIRDNSAGA</sequence>
<dbReference type="Proteomes" id="UP001564760">
    <property type="component" value="Unassembled WGS sequence"/>
</dbReference>
<reference evidence="7 8" key="1">
    <citation type="submission" date="2024-08" db="EMBL/GenBank/DDBJ databases">
        <title>Mycobacterium servetensis sp. nov., a novel rapid-growing mycobacterial species recovered from a human patient in Zaragoza, Spain.</title>
        <authorList>
            <person name="Tristancho-Baro A.I."/>
            <person name="Buenestado-Serrano S."/>
            <person name="Garcia De Viedma D."/>
            <person name="Milagro-Beamonte A."/>
            <person name="Burillo N."/>
            <person name="Sanz S."/>
            <person name="Lopez-Calleja A.I."/>
            <person name="Penas-Utrilla D."/>
            <person name="Guardingo M."/>
            <person name="Garcia M.J."/>
            <person name="Vinuelas-Bayon J."/>
        </authorList>
    </citation>
    <scope>NUCLEOTIDE SEQUENCE [LARGE SCALE GENOMIC DNA]</scope>
    <source>
        <strain evidence="8">HUMS_12744610</strain>
    </source>
</reference>
<name>A0ABV4BTX3_9MYCO</name>
<evidence type="ECO:0000256" key="3">
    <source>
        <dbReference type="ARBA" id="ARBA00023172"/>
    </source>
</evidence>
<dbReference type="Pfam" id="PF14657">
    <property type="entry name" value="Arm-DNA-bind_4"/>
    <property type="match status" value="1"/>
</dbReference>
<evidence type="ECO:0000313" key="8">
    <source>
        <dbReference type="Proteomes" id="UP001564760"/>
    </source>
</evidence>
<dbReference type="InterPro" id="IPR011010">
    <property type="entry name" value="DNA_brk_join_enz"/>
</dbReference>
<evidence type="ECO:0000259" key="5">
    <source>
        <dbReference type="PROSITE" id="PS51898"/>
    </source>
</evidence>
<evidence type="ECO:0000256" key="4">
    <source>
        <dbReference type="PROSITE-ProRule" id="PRU01248"/>
    </source>
</evidence>
<gene>
    <name evidence="7" type="ORF">AB8998_01085</name>
</gene>
<dbReference type="InterPro" id="IPR050090">
    <property type="entry name" value="Tyrosine_recombinase_XerCD"/>
</dbReference>
<dbReference type="InterPro" id="IPR028259">
    <property type="entry name" value="AP2-like_int_N"/>
</dbReference>
<evidence type="ECO:0000313" key="7">
    <source>
        <dbReference type="EMBL" id="MEY8013745.1"/>
    </source>
</evidence>
<organism evidence="7 8">
    <name type="scientific">Mycobacterium servetii</name>
    <dbReference type="NCBI Taxonomy" id="3237418"/>
    <lineage>
        <taxon>Bacteria</taxon>
        <taxon>Bacillati</taxon>
        <taxon>Actinomycetota</taxon>
        <taxon>Actinomycetes</taxon>
        <taxon>Mycobacteriales</taxon>
        <taxon>Mycobacteriaceae</taxon>
        <taxon>Mycobacterium</taxon>
    </lineage>
</organism>
<comment type="caution">
    <text evidence="7">The sequence shown here is derived from an EMBL/GenBank/DDBJ whole genome shotgun (WGS) entry which is preliminary data.</text>
</comment>
<keyword evidence="8" id="KW-1185">Reference proteome</keyword>
<dbReference type="EMBL" id="JBGEDP010000001">
    <property type="protein sequence ID" value="MEY8013745.1"/>
    <property type="molecule type" value="Genomic_DNA"/>
</dbReference>
<accession>A0ABV4BTX3</accession>
<dbReference type="PROSITE" id="PS51898">
    <property type="entry name" value="TYR_RECOMBINASE"/>
    <property type="match status" value="1"/>
</dbReference>
<comment type="similarity">
    <text evidence="1">Belongs to the 'phage' integrase family.</text>
</comment>
<dbReference type="InterPro" id="IPR013762">
    <property type="entry name" value="Integrase-like_cat_sf"/>
</dbReference>
<keyword evidence="3" id="KW-0233">DNA recombination</keyword>
<evidence type="ECO:0000256" key="1">
    <source>
        <dbReference type="ARBA" id="ARBA00008857"/>
    </source>
</evidence>
<dbReference type="SUPFAM" id="SSF56349">
    <property type="entry name" value="DNA breaking-rejoining enzymes"/>
    <property type="match status" value="1"/>
</dbReference>
<proteinExistence type="inferred from homology"/>
<feature type="domain" description="Tyr recombinase" evidence="5">
    <location>
        <begin position="188"/>
        <end position="385"/>
    </location>
</feature>
<dbReference type="CDD" id="cd01189">
    <property type="entry name" value="INT_ICEBs1_C_like"/>
    <property type="match status" value="1"/>
</dbReference>
<dbReference type="InterPro" id="IPR010998">
    <property type="entry name" value="Integrase_recombinase_N"/>
</dbReference>
<protein>
    <submittedName>
        <fullName evidence="7">Tyrosine-type recombinase/integrase</fullName>
    </submittedName>
</protein>
<evidence type="ECO:0000259" key="6">
    <source>
        <dbReference type="PROSITE" id="PS51900"/>
    </source>
</evidence>
<dbReference type="PROSITE" id="PS51900">
    <property type="entry name" value="CB"/>
    <property type="match status" value="1"/>
</dbReference>
<dbReference type="Pfam" id="PF00589">
    <property type="entry name" value="Phage_integrase"/>
    <property type="match status" value="1"/>
</dbReference>